<accession>A0A6A5YFF6</accession>
<dbReference type="EMBL" id="ML977367">
    <property type="protein sequence ID" value="KAF2106029.1"/>
    <property type="molecule type" value="Genomic_DNA"/>
</dbReference>
<gene>
    <name evidence="1" type="ORF">BDV96DRAFT_591545</name>
</gene>
<evidence type="ECO:0000313" key="2">
    <source>
        <dbReference type="Proteomes" id="UP000799770"/>
    </source>
</evidence>
<evidence type="ECO:0000313" key="1">
    <source>
        <dbReference type="EMBL" id="KAF2106029.1"/>
    </source>
</evidence>
<dbReference type="Proteomes" id="UP000799770">
    <property type="component" value="Unassembled WGS sequence"/>
</dbReference>
<dbReference type="AlphaFoldDB" id="A0A6A5YFF6"/>
<organism evidence="1 2">
    <name type="scientific">Lophiotrema nucula</name>
    <dbReference type="NCBI Taxonomy" id="690887"/>
    <lineage>
        <taxon>Eukaryota</taxon>
        <taxon>Fungi</taxon>
        <taxon>Dikarya</taxon>
        <taxon>Ascomycota</taxon>
        <taxon>Pezizomycotina</taxon>
        <taxon>Dothideomycetes</taxon>
        <taxon>Pleosporomycetidae</taxon>
        <taxon>Pleosporales</taxon>
        <taxon>Lophiotremataceae</taxon>
        <taxon>Lophiotrema</taxon>
    </lineage>
</organism>
<name>A0A6A5YFF6_9PLEO</name>
<keyword evidence="2" id="KW-1185">Reference proteome</keyword>
<protein>
    <submittedName>
        <fullName evidence="1">Uncharacterized protein</fullName>
    </submittedName>
</protein>
<sequence length="74" mass="8141">MYITVRLRPITALVLFTRGQCSSIGSKYLNKLTVCTVRALQNCLPTILKGTIAVISSKTPEASLWSICPSFFCD</sequence>
<proteinExistence type="predicted"/>
<reference evidence="1" key="1">
    <citation type="journal article" date="2020" name="Stud. Mycol.">
        <title>101 Dothideomycetes genomes: a test case for predicting lifestyles and emergence of pathogens.</title>
        <authorList>
            <person name="Haridas S."/>
            <person name="Albert R."/>
            <person name="Binder M."/>
            <person name="Bloem J."/>
            <person name="Labutti K."/>
            <person name="Salamov A."/>
            <person name="Andreopoulos B."/>
            <person name="Baker S."/>
            <person name="Barry K."/>
            <person name="Bills G."/>
            <person name="Bluhm B."/>
            <person name="Cannon C."/>
            <person name="Castanera R."/>
            <person name="Culley D."/>
            <person name="Daum C."/>
            <person name="Ezra D."/>
            <person name="Gonzalez J."/>
            <person name="Henrissat B."/>
            <person name="Kuo A."/>
            <person name="Liang C."/>
            <person name="Lipzen A."/>
            <person name="Lutzoni F."/>
            <person name="Magnuson J."/>
            <person name="Mondo S."/>
            <person name="Nolan M."/>
            <person name="Ohm R."/>
            <person name="Pangilinan J."/>
            <person name="Park H.-J."/>
            <person name="Ramirez L."/>
            <person name="Alfaro M."/>
            <person name="Sun H."/>
            <person name="Tritt A."/>
            <person name="Yoshinaga Y."/>
            <person name="Zwiers L.-H."/>
            <person name="Turgeon B."/>
            <person name="Goodwin S."/>
            <person name="Spatafora J."/>
            <person name="Crous P."/>
            <person name="Grigoriev I."/>
        </authorList>
    </citation>
    <scope>NUCLEOTIDE SEQUENCE</scope>
    <source>
        <strain evidence="1">CBS 627.86</strain>
    </source>
</reference>